<dbReference type="Proteomes" id="UP000010808">
    <property type="component" value="Chromosome"/>
</dbReference>
<reference evidence="1 2" key="1">
    <citation type="submission" date="2012-10" db="EMBL/GenBank/DDBJ databases">
        <authorList>
            <person name="Genoscope - CEA"/>
        </authorList>
    </citation>
    <scope>NUCLEOTIDE SEQUENCE [LARGE SCALE GENOMIC DNA]</scope>
    <source>
        <strain evidence="2">AM13 / DSM 14728</strain>
    </source>
</reference>
<gene>
    <name evidence="1" type="ORF">DESAM_20277</name>
</gene>
<proteinExistence type="predicted"/>
<protein>
    <submittedName>
        <fullName evidence="1">Uncharacterized protein</fullName>
    </submittedName>
</protein>
<evidence type="ECO:0000313" key="1">
    <source>
        <dbReference type="EMBL" id="CCO22568.1"/>
    </source>
</evidence>
<keyword evidence="2" id="KW-1185">Reference proteome</keyword>
<dbReference type="STRING" id="1121451.DESAM_20277"/>
<dbReference type="EMBL" id="FO203522">
    <property type="protein sequence ID" value="CCO22568.1"/>
    <property type="molecule type" value="Genomic_DNA"/>
</dbReference>
<dbReference type="AlphaFoldDB" id="L0R770"/>
<dbReference type="HOGENOM" id="CLU_3327192_0_0_7"/>
<evidence type="ECO:0000313" key="2">
    <source>
        <dbReference type="Proteomes" id="UP000010808"/>
    </source>
</evidence>
<name>L0R770_9BACT</name>
<organism evidence="1 2">
    <name type="scientific">Maridesulfovibrio hydrothermalis AM13 = DSM 14728</name>
    <dbReference type="NCBI Taxonomy" id="1121451"/>
    <lineage>
        <taxon>Bacteria</taxon>
        <taxon>Pseudomonadati</taxon>
        <taxon>Thermodesulfobacteriota</taxon>
        <taxon>Desulfovibrionia</taxon>
        <taxon>Desulfovibrionales</taxon>
        <taxon>Desulfovibrionaceae</taxon>
        <taxon>Maridesulfovibrio</taxon>
    </lineage>
</organism>
<dbReference type="KEGG" id="dhy:DESAM_20277"/>
<accession>L0R770</accession>
<sequence length="38" mass="4116">MLAANAVPALEAAVNRQRRTPAIYSSAGFYSDITIQFT</sequence>